<feature type="region of interest" description="Disordered" evidence="1">
    <location>
        <begin position="59"/>
        <end position="80"/>
    </location>
</feature>
<organism evidence="2 3">
    <name type="scientific">Ceratitis capitata</name>
    <name type="common">Mediterranean fruit fly</name>
    <name type="synonym">Tephritis capitata</name>
    <dbReference type="NCBI Taxonomy" id="7213"/>
    <lineage>
        <taxon>Eukaryota</taxon>
        <taxon>Metazoa</taxon>
        <taxon>Ecdysozoa</taxon>
        <taxon>Arthropoda</taxon>
        <taxon>Hexapoda</taxon>
        <taxon>Insecta</taxon>
        <taxon>Pterygota</taxon>
        <taxon>Neoptera</taxon>
        <taxon>Endopterygota</taxon>
        <taxon>Diptera</taxon>
        <taxon>Brachycera</taxon>
        <taxon>Muscomorpha</taxon>
        <taxon>Tephritoidea</taxon>
        <taxon>Tephritidae</taxon>
        <taxon>Ceratitis</taxon>
        <taxon>Ceratitis</taxon>
    </lineage>
</organism>
<protein>
    <submittedName>
        <fullName evidence="2">(Mediterranean fruit fly) hypothetical protein</fullName>
    </submittedName>
</protein>
<reference evidence="2" key="1">
    <citation type="submission" date="2020-11" db="EMBL/GenBank/DDBJ databases">
        <authorList>
            <person name="Whitehead M."/>
        </authorList>
    </citation>
    <scope>NUCLEOTIDE SEQUENCE</scope>
    <source>
        <strain evidence="2">EGII</strain>
    </source>
</reference>
<name>A0A811V400_CERCA</name>
<evidence type="ECO:0000313" key="2">
    <source>
        <dbReference type="EMBL" id="CAD7004576.1"/>
    </source>
</evidence>
<keyword evidence="3" id="KW-1185">Reference proteome</keyword>
<sequence>MGVLQAVPPQQLCGRRLMPTESENSISLWIYQEQRPPKHRKWMQAISDSDSARWRCQKPAAHSKQIPNVLNMPHALATTP</sequence>
<comment type="caution">
    <text evidence="2">The sequence shown here is derived from an EMBL/GenBank/DDBJ whole genome shotgun (WGS) entry which is preliminary data.</text>
</comment>
<dbReference type="AlphaFoldDB" id="A0A811V400"/>
<proteinExistence type="predicted"/>
<dbReference type="Proteomes" id="UP000606786">
    <property type="component" value="Unassembled WGS sequence"/>
</dbReference>
<gene>
    <name evidence="2" type="ORF">CCAP1982_LOCUS12972</name>
</gene>
<evidence type="ECO:0000313" key="3">
    <source>
        <dbReference type="Proteomes" id="UP000606786"/>
    </source>
</evidence>
<dbReference type="EMBL" id="CAJHJT010000034">
    <property type="protein sequence ID" value="CAD7004576.1"/>
    <property type="molecule type" value="Genomic_DNA"/>
</dbReference>
<evidence type="ECO:0000256" key="1">
    <source>
        <dbReference type="SAM" id="MobiDB-lite"/>
    </source>
</evidence>
<accession>A0A811V400</accession>